<sequence>MKELFIIRSVHRSFKILVGIVTIIALALSTALVTNAHATSHPSKAKTSQVKKKTTQKHHHKKKMHKKNRQSALPAASTSTSSATTNQTTSKQDQVDTTTTSNSTGTIIGNSRTMVYHTPDQSNYHINSGNIIAFRSEAEAQAAGYHKAAR</sequence>
<feature type="region of interest" description="Disordered" evidence="1">
    <location>
        <begin position="39"/>
        <end position="107"/>
    </location>
</feature>
<dbReference type="InterPro" id="IPR035451">
    <property type="entry name" value="Ada-like_dom_sf"/>
</dbReference>
<feature type="compositionally biased region" description="Low complexity" evidence="1">
    <location>
        <begin position="71"/>
        <end position="90"/>
    </location>
</feature>
<name>A0A9Q8ZTT7_9LACO</name>
<proteinExistence type="predicted"/>
<dbReference type="SUPFAM" id="SSF57884">
    <property type="entry name" value="Ada DNA repair protein, N-terminal domain (N-Ada 10)"/>
    <property type="match status" value="1"/>
</dbReference>
<protein>
    <submittedName>
        <fullName evidence="2">Uncharacterized protein</fullName>
    </submittedName>
</protein>
<reference evidence="2" key="1">
    <citation type="submission" date="2022-05" db="EMBL/GenBank/DDBJ databases">
        <authorList>
            <person name="Oliphant S.A."/>
            <person name="Watson-Haigh N.S."/>
            <person name="Sumby K.M."/>
            <person name="Gardner J.M."/>
            <person name="Jiranek V."/>
        </authorList>
    </citation>
    <scope>NUCLEOTIDE SEQUENCE</scope>
    <source>
        <strain evidence="2">KI4_B1</strain>
    </source>
</reference>
<feature type="compositionally biased region" description="Basic residues" evidence="1">
    <location>
        <begin position="49"/>
        <end position="69"/>
    </location>
</feature>
<gene>
    <name evidence="2" type="ORF">M3M40_06985</name>
</gene>
<dbReference type="EMBL" id="CP097119">
    <property type="protein sequence ID" value="USS89208.1"/>
    <property type="molecule type" value="Genomic_DNA"/>
</dbReference>
<organism evidence="2 3">
    <name type="scientific">Fructilactobacillus cliffordii</name>
    <dbReference type="NCBI Taxonomy" id="2940299"/>
    <lineage>
        <taxon>Bacteria</taxon>
        <taxon>Bacillati</taxon>
        <taxon>Bacillota</taxon>
        <taxon>Bacilli</taxon>
        <taxon>Lactobacillales</taxon>
        <taxon>Lactobacillaceae</taxon>
        <taxon>Fructilactobacillus</taxon>
    </lineage>
</organism>
<evidence type="ECO:0000256" key="1">
    <source>
        <dbReference type="SAM" id="MobiDB-lite"/>
    </source>
</evidence>
<dbReference type="Proteomes" id="UP001055911">
    <property type="component" value="Chromosome"/>
</dbReference>
<feature type="compositionally biased region" description="Low complexity" evidence="1">
    <location>
        <begin position="97"/>
        <end position="107"/>
    </location>
</feature>
<keyword evidence="3" id="KW-1185">Reference proteome</keyword>
<evidence type="ECO:0000313" key="3">
    <source>
        <dbReference type="Proteomes" id="UP001055911"/>
    </source>
</evidence>
<dbReference type="Gene3D" id="3.40.10.10">
    <property type="entry name" value="DNA Methylphosphotriester Repair Domain"/>
    <property type="match status" value="1"/>
</dbReference>
<evidence type="ECO:0000313" key="2">
    <source>
        <dbReference type="EMBL" id="USS89208.1"/>
    </source>
</evidence>
<dbReference type="AlphaFoldDB" id="A0A9Q8ZTT7"/>
<accession>A0A9Q8ZTT7</accession>
<dbReference type="RefSeq" id="WP_252766732.1">
    <property type="nucleotide sequence ID" value="NZ_CP097119.1"/>
</dbReference>